<dbReference type="GO" id="GO:0016020">
    <property type="term" value="C:membrane"/>
    <property type="evidence" value="ECO:0007669"/>
    <property type="project" value="TreeGrafter"/>
</dbReference>
<name>A0A0N9I8T0_9PSEU</name>
<sequence>MAAAAVGFPAVPAQAATPCRDVAFPVTHLGLPQTMYGKLCQPADAKAVQVLVPGASYNSAYWDIEVTPEIRSFRQAMNKAGYATLTLDRLGSGRSTRPLSATLTSFTQANVVHQVIQAVRAGKGVPKFDKVVLGGHSVGSAISVIEAGTYKDVDAVLVTGMMHSVNALGSLPVLASLAPANLDPKFLGKILDPGYLTTRPGLRFSDFHKPGAQAPGVAEHDERTKDVFAPGEFVDTLLLGAILPYSRKIDVPVLLVMGNDPAFCGFLAADCSSAASLLRHESPNYSPAAKLKTYLVGDYGHSINYAPGAPKYHEAVIRWADAAVGR</sequence>
<evidence type="ECO:0000313" key="4">
    <source>
        <dbReference type="Proteomes" id="UP000063699"/>
    </source>
</evidence>
<dbReference type="PANTHER" id="PTHR43798:SF31">
    <property type="entry name" value="AB HYDROLASE SUPERFAMILY PROTEIN YCLE"/>
    <property type="match status" value="1"/>
</dbReference>
<dbReference type="Gene3D" id="3.40.50.1820">
    <property type="entry name" value="alpha/beta hydrolase"/>
    <property type="match status" value="1"/>
</dbReference>
<gene>
    <name evidence="3" type="ORF">AOZ06_37410</name>
</gene>
<dbReference type="KEGG" id="kphy:AOZ06_37410"/>
<dbReference type="EMBL" id="CP012752">
    <property type="protein sequence ID" value="ALG15349.1"/>
    <property type="molecule type" value="Genomic_DNA"/>
</dbReference>
<dbReference type="AlphaFoldDB" id="A0A0N9I8T0"/>
<protein>
    <recommendedName>
        <fullName evidence="2">AB hydrolase-1 domain-containing protein</fullName>
    </recommendedName>
</protein>
<dbReference type="Proteomes" id="UP000063699">
    <property type="component" value="Chromosome"/>
</dbReference>
<feature type="domain" description="AB hydrolase-1" evidence="2">
    <location>
        <begin position="50"/>
        <end position="307"/>
    </location>
</feature>
<proteinExistence type="predicted"/>
<dbReference type="InterPro" id="IPR050266">
    <property type="entry name" value="AB_hydrolase_sf"/>
</dbReference>
<evidence type="ECO:0000256" key="1">
    <source>
        <dbReference type="ARBA" id="ARBA00022801"/>
    </source>
</evidence>
<keyword evidence="4" id="KW-1185">Reference proteome</keyword>
<dbReference type="SUPFAM" id="SSF53474">
    <property type="entry name" value="alpha/beta-Hydrolases"/>
    <property type="match status" value="1"/>
</dbReference>
<dbReference type="InterPro" id="IPR000073">
    <property type="entry name" value="AB_hydrolase_1"/>
</dbReference>
<dbReference type="PANTHER" id="PTHR43798">
    <property type="entry name" value="MONOACYLGLYCEROL LIPASE"/>
    <property type="match status" value="1"/>
</dbReference>
<dbReference type="OrthoDB" id="5524362at2"/>
<dbReference type="GO" id="GO:0016787">
    <property type="term" value="F:hydrolase activity"/>
    <property type="evidence" value="ECO:0007669"/>
    <property type="project" value="UniProtKB-KW"/>
</dbReference>
<evidence type="ECO:0000313" key="3">
    <source>
        <dbReference type="EMBL" id="ALG15349.1"/>
    </source>
</evidence>
<accession>A0A0N9I8T0</accession>
<evidence type="ECO:0000259" key="2">
    <source>
        <dbReference type="Pfam" id="PF12697"/>
    </source>
</evidence>
<organism evidence="3 4">
    <name type="scientific">Kibdelosporangium phytohabitans</name>
    <dbReference type="NCBI Taxonomy" id="860235"/>
    <lineage>
        <taxon>Bacteria</taxon>
        <taxon>Bacillati</taxon>
        <taxon>Actinomycetota</taxon>
        <taxon>Actinomycetes</taxon>
        <taxon>Pseudonocardiales</taxon>
        <taxon>Pseudonocardiaceae</taxon>
        <taxon>Kibdelosporangium</taxon>
    </lineage>
</organism>
<dbReference type="InterPro" id="IPR029058">
    <property type="entry name" value="AB_hydrolase_fold"/>
</dbReference>
<reference evidence="3 4" key="1">
    <citation type="submission" date="2015-07" db="EMBL/GenBank/DDBJ databases">
        <title>Genome sequencing of Kibdelosporangium phytohabitans.</title>
        <authorList>
            <person name="Qin S."/>
            <person name="Xing K."/>
        </authorList>
    </citation>
    <scope>NUCLEOTIDE SEQUENCE [LARGE SCALE GENOMIC DNA]</scope>
    <source>
        <strain evidence="3 4">KLBMP1111</strain>
    </source>
</reference>
<keyword evidence="1" id="KW-0378">Hydrolase</keyword>
<dbReference type="STRING" id="860235.AOZ06_37410"/>
<dbReference type="Pfam" id="PF12697">
    <property type="entry name" value="Abhydrolase_6"/>
    <property type="match status" value="1"/>
</dbReference>